<dbReference type="InParanoid" id="I7LWU8"/>
<accession>I7LWU8</accession>
<dbReference type="Proteomes" id="UP000009168">
    <property type="component" value="Unassembled WGS sequence"/>
</dbReference>
<protein>
    <submittedName>
        <fullName evidence="1">Uncharacterized protein</fullName>
    </submittedName>
</protein>
<sequence length="147" mass="16733">MAQKIEKAAASLISNTVKTFGLTDIIKHKKIPYKNIYELASQYPGTGIGFKFWRKTWPSNSFYVLQDIDLKGTRHGNAYGILYWKGIQQSNTPVRIRNGNKRGVWRYDINNTSVVLDNGLTYNASDLSAYKKHVQKSGQESEKNEAE</sequence>
<dbReference type="PANTHER" id="PTHR35316:SF1">
    <property type="entry name" value="28S RIBOSOMAL S34 PROTEIN"/>
    <property type="match status" value="1"/>
</dbReference>
<dbReference type="HOGENOM" id="CLU_1829112_0_0_1"/>
<reference evidence="3" key="2">
    <citation type="journal article" date="2020" name="Elife">
        <title>Ciliate mitoribosome illuminates evolutionary steps of mitochondrial translation.</title>
        <authorList>
            <person name="Tobiasson V."/>
            <person name="Amunts A."/>
        </authorList>
    </citation>
    <scope>STRUCTURE BY ELECTRON MICROSCOPY (3.70 ANGSTROMS)</scope>
</reference>
<dbReference type="OMA" id="GNKRGVW"/>
<proteinExistence type="evidence at protein level"/>
<dbReference type="KEGG" id="tet:TTHERM_00492510"/>
<name>I7LWU8_TETTS</name>
<evidence type="ECO:0000313" key="2">
    <source>
        <dbReference type="Proteomes" id="UP000009168"/>
    </source>
</evidence>
<evidence type="ECO:0000313" key="1">
    <source>
        <dbReference type="EMBL" id="EAS02898.1"/>
    </source>
</evidence>
<dbReference type="eggNOG" id="ENOG502R2AY">
    <property type="taxonomic scope" value="Eukaryota"/>
</dbReference>
<dbReference type="PDB" id="6Z1P">
    <property type="method" value="EM"/>
    <property type="resolution" value="3.70 A"/>
    <property type="chains" value="Bz=1-147"/>
</dbReference>
<dbReference type="EMBL" id="GG662512">
    <property type="protein sequence ID" value="EAS02898.1"/>
    <property type="molecule type" value="Genomic_DNA"/>
</dbReference>
<organism evidence="1 2">
    <name type="scientific">Tetrahymena thermophila (strain SB210)</name>
    <dbReference type="NCBI Taxonomy" id="312017"/>
    <lineage>
        <taxon>Eukaryota</taxon>
        <taxon>Sar</taxon>
        <taxon>Alveolata</taxon>
        <taxon>Ciliophora</taxon>
        <taxon>Intramacronucleata</taxon>
        <taxon>Oligohymenophorea</taxon>
        <taxon>Hymenostomatida</taxon>
        <taxon>Tetrahymenina</taxon>
        <taxon>Tetrahymenidae</taxon>
        <taxon>Tetrahymena</taxon>
    </lineage>
</organism>
<evidence type="ECO:0007829" key="3">
    <source>
        <dbReference type="PDB" id="6Z1P"/>
    </source>
</evidence>
<keyword evidence="2" id="KW-1185">Reference proteome</keyword>
<reference evidence="2" key="1">
    <citation type="journal article" date="2006" name="PLoS Biol.">
        <title>Macronuclear genome sequence of the ciliate Tetrahymena thermophila, a model eukaryote.</title>
        <authorList>
            <person name="Eisen J.A."/>
            <person name="Coyne R.S."/>
            <person name="Wu M."/>
            <person name="Wu D."/>
            <person name="Thiagarajan M."/>
            <person name="Wortman J.R."/>
            <person name="Badger J.H."/>
            <person name="Ren Q."/>
            <person name="Amedeo P."/>
            <person name="Jones K.M."/>
            <person name="Tallon L.J."/>
            <person name="Delcher A.L."/>
            <person name="Salzberg S.L."/>
            <person name="Silva J.C."/>
            <person name="Haas B.J."/>
            <person name="Majoros W.H."/>
            <person name="Farzad M."/>
            <person name="Carlton J.M."/>
            <person name="Smith R.K. Jr."/>
            <person name="Garg J."/>
            <person name="Pearlman R.E."/>
            <person name="Karrer K.M."/>
            <person name="Sun L."/>
            <person name="Manning G."/>
            <person name="Elde N.C."/>
            <person name="Turkewitz A.P."/>
            <person name="Asai D.J."/>
            <person name="Wilkes D.E."/>
            <person name="Wang Y."/>
            <person name="Cai H."/>
            <person name="Collins K."/>
            <person name="Stewart B.A."/>
            <person name="Lee S.R."/>
            <person name="Wilamowska K."/>
            <person name="Weinberg Z."/>
            <person name="Ruzzo W.L."/>
            <person name="Wloga D."/>
            <person name="Gaertig J."/>
            <person name="Frankel J."/>
            <person name="Tsao C.-C."/>
            <person name="Gorovsky M.A."/>
            <person name="Keeling P.J."/>
            <person name="Waller R.F."/>
            <person name="Patron N.J."/>
            <person name="Cherry J.M."/>
            <person name="Stover N.A."/>
            <person name="Krieger C.J."/>
            <person name="del Toro C."/>
            <person name="Ryder H.F."/>
            <person name="Williamson S.C."/>
            <person name="Barbeau R.A."/>
            <person name="Hamilton E.P."/>
            <person name="Orias E."/>
        </authorList>
    </citation>
    <scope>NUCLEOTIDE SEQUENCE [LARGE SCALE GENOMIC DNA]</scope>
    <source>
        <strain evidence="2">SB210</strain>
    </source>
</reference>
<dbReference type="OrthoDB" id="282525at2759"/>
<dbReference type="STRING" id="312017.I7LWU8"/>
<gene>
    <name evidence="1" type="ORF">TTHERM_00492510</name>
</gene>
<dbReference type="EMDB" id="EMD-11032"/>
<dbReference type="RefSeq" id="XP_001023143.1">
    <property type="nucleotide sequence ID" value="XM_001023143.1"/>
</dbReference>
<dbReference type="PANTHER" id="PTHR35316">
    <property type="entry name" value="28S RIBOSOMAL S34 PROTEIN"/>
    <property type="match status" value="1"/>
</dbReference>
<dbReference type="AlphaFoldDB" id="I7LWU8"/>
<dbReference type="GeneID" id="7843239"/>
<keyword evidence="3" id="KW-0002">3D-structure</keyword>